<dbReference type="Proteomes" id="UP000298652">
    <property type="component" value="Chromosome 9"/>
</dbReference>
<evidence type="ECO:0000256" key="1">
    <source>
        <dbReference type="SAM" id="MobiDB-lite"/>
    </source>
</evidence>
<gene>
    <name evidence="2" type="ORF">SEVIR_9G455966v2</name>
</gene>
<organism evidence="2 3">
    <name type="scientific">Setaria viridis</name>
    <name type="common">Green bristlegrass</name>
    <name type="synonym">Setaria italica subsp. viridis</name>
    <dbReference type="NCBI Taxonomy" id="4556"/>
    <lineage>
        <taxon>Eukaryota</taxon>
        <taxon>Viridiplantae</taxon>
        <taxon>Streptophyta</taxon>
        <taxon>Embryophyta</taxon>
        <taxon>Tracheophyta</taxon>
        <taxon>Spermatophyta</taxon>
        <taxon>Magnoliopsida</taxon>
        <taxon>Liliopsida</taxon>
        <taxon>Poales</taxon>
        <taxon>Poaceae</taxon>
        <taxon>PACMAD clade</taxon>
        <taxon>Panicoideae</taxon>
        <taxon>Panicodae</taxon>
        <taxon>Paniceae</taxon>
        <taxon>Cenchrinae</taxon>
        <taxon>Setaria</taxon>
    </lineage>
</organism>
<proteinExistence type="predicted"/>
<dbReference type="EMBL" id="CM016560">
    <property type="protein sequence ID" value="TKV96840.1"/>
    <property type="molecule type" value="Genomic_DNA"/>
</dbReference>
<dbReference type="AlphaFoldDB" id="A0A4U6T533"/>
<reference evidence="2" key="1">
    <citation type="submission" date="2019-03" db="EMBL/GenBank/DDBJ databases">
        <title>WGS assembly of Setaria viridis.</title>
        <authorList>
            <person name="Huang P."/>
            <person name="Jenkins J."/>
            <person name="Grimwood J."/>
            <person name="Barry K."/>
            <person name="Healey A."/>
            <person name="Mamidi S."/>
            <person name="Sreedasyam A."/>
            <person name="Shu S."/>
            <person name="Feldman M."/>
            <person name="Wu J."/>
            <person name="Yu Y."/>
            <person name="Chen C."/>
            <person name="Johnson J."/>
            <person name="Rokhsar D."/>
            <person name="Baxter I."/>
            <person name="Schmutz J."/>
            <person name="Brutnell T."/>
            <person name="Kellogg E."/>
        </authorList>
    </citation>
    <scope>NUCLEOTIDE SEQUENCE [LARGE SCALE GENOMIC DNA]</scope>
</reference>
<keyword evidence="3" id="KW-1185">Reference proteome</keyword>
<feature type="region of interest" description="Disordered" evidence="1">
    <location>
        <begin position="38"/>
        <end position="64"/>
    </location>
</feature>
<protein>
    <submittedName>
        <fullName evidence="2">Uncharacterized protein</fullName>
    </submittedName>
</protein>
<accession>A0A4U6T533</accession>
<dbReference type="Gramene" id="TKV96840">
    <property type="protein sequence ID" value="TKV96840"/>
    <property type="gene ID" value="SEVIR_9G455966v2"/>
</dbReference>
<feature type="compositionally biased region" description="Basic and acidic residues" evidence="1">
    <location>
        <begin position="41"/>
        <end position="50"/>
    </location>
</feature>
<evidence type="ECO:0000313" key="3">
    <source>
        <dbReference type="Proteomes" id="UP000298652"/>
    </source>
</evidence>
<sequence length="64" mass="7363">MQHMGASMKHWLGFMLKRFPEEDVIKEMVADLHDDEDGLLEPERHTDHSPAHSLGNMHSPTNEV</sequence>
<evidence type="ECO:0000313" key="2">
    <source>
        <dbReference type="EMBL" id="TKV96840.1"/>
    </source>
</evidence>
<name>A0A4U6T533_SETVI</name>